<accession>A0AAW0TPH0</accession>
<evidence type="ECO:0008006" key="3">
    <source>
        <dbReference type="Google" id="ProtNLM"/>
    </source>
</evidence>
<reference evidence="1 2" key="1">
    <citation type="submission" date="2023-03" db="EMBL/GenBank/DDBJ databases">
        <title>High-quality genome of Scylla paramamosain provides insights in environmental adaptation.</title>
        <authorList>
            <person name="Zhang L."/>
        </authorList>
    </citation>
    <scope>NUCLEOTIDE SEQUENCE [LARGE SCALE GENOMIC DNA]</scope>
    <source>
        <strain evidence="1">LZ_2023a</strain>
        <tissue evidence="1">Muscle</tissue>
    </source>
</reference>
<comment type="caution">
    <text evidence="1">The sequence shown here is derived from an EMBL/GenBank/DDBJ whole genome shotgun (WGS) entry which is preliminary data.</text>
</comment>
<dbReference type="AlphaFoldDB" id="A0AAW0TPH0"/>
<dbReference type="Proteomes" id="UP001487740">
    <property type="component" value="Unassembled WGS sequence"/>
</dbReference>
<name>A0AAW0TPH0_SCYPA</name>
<evidence type="ECO:0000313" key="2">
    <source>
        <dbReference type="Proteomes" id="UP001487740"/>
    </source>
</evidence>
<dbReference type="PANTHER" id="PTHR48462:SF1">
    <property type="entry name" value="PROTEIN, PUTATIVE-RELATED"/>
    <property type="match status" value="1"/>
</dbReference>
<organism evidence="1 2">
    <name type="scientific">Scylla paramamosain</name>
    <name type="common">Mud crab</name>
    <dbReference type="NCBI Taxonomy" id="85552"/>
    <lineage>
        <taxon>Eukaryota</taxon>
        <taxon>Metazoa</taxon>
        <taxon>Ecdysozoa</taxon>
        <taxon>Arthropoda</taxon>
        <taxon>Crustacea</taxon>
        <taxon>Multicrustacea</taxon>
        <taxon>Malacostraca</taxon>
        <taxon>Eumalacostraca</taxon>
        <taxon>Eucarida</taxon>
        <taxon>Decapoda</taxon>
        <taxon>Pleocyemata</taxon>
        <taxon>Brachyura</taxon>
        <taxon>Eubrachyura</taxon>
        <taxon>Portunoidea</taxon>
        <taxon>Portunidae</taxon>
        <taxon>Portuninae</taxon>
        <taxon>Scylla</taxon>
    </lineage>
</organism>
<evidence type="ECO:0000313" key="1">
    <source>
        <dbReference type="EMBL" id="KAK8389659.1"/>
    </source>
</evidence>
<proteinExistence type="predicted"/>
<gene>
    <name evidence="1" type="ORF">O3P69_008977</name>
</gene>
<dbReference type="PANTHER" id="PTHR48462">
    <property type="entry name" value="PROTEIN, PUTATIVE-RELATED"/>
    <property type="match status" value="1"/>
</dbReference>
<protein>
    <recommendedName>
        <fullName evidence="3">Reverse transcriptase</fullName>
    </recommendedName>
</protein>
<keyword evidence="2" id="KW-1185">Reference proteome</keyword>
<dbReference type="EMBL" id="JARAKH010000027">
    <property type="protein sequence ID" value="KAK8389659.1"/>
    <property type="molecule type" value="Genomic_DNA"/>
</dbReference>
<sequence>MSSALAAELQPIQLGIGARMGCKAAVHAVRDCTDSQVGTPDTAIIKLDLSNAFNTVRRSAILREVFRRFPAATPLVSQAYSQPSPLQFGPNRLWSCLGVQQAVEERKRQRYAALALRYDFTPLAVETSGVLGPAFNDLLRNIGRRVSQRSGEPRDTAWLRAHQFCRGAW</sequence>